<reference evidence="2 3" key="1">
    <citation type="journal article" date="2019" name="Emerg. Microbes Infect.">
        <title>Comprehensive subspecies identification of 175 nontuberculous mycobacteria species based on 7547 genomic profiles.</title>
        <authorList>
            <person name="Matsumoto Y."/>
            <person name="Kinjo T."/>
            <person name="Motooka D."/>
            <person name="Nabeya D."/>
            <person name="Jung N."/>
            <person name="Uechi K."/>
            <person name="Horii T."/>
            <person name="Iida T."/>
            <person name="Fujita J."/>
            <person name="Nakamura S."/>
        </authorList>
    </citation>
    <scope>NUCLEOTIDE SEQUENCE [LARGE SCALE GENOMIC DNA]</scope>
    <source>
        <strain evidence="2 3">JCM 6391</strain>
    </source>
</reference>
<feature type="domain" description="FAD/NAD(P)-binding" evidence="1">
    <location>
        <begin position="9"/>
        <end position="188"/>
    </location>
</feature>
<dbReference type="Pfam" id="PF07992">
    <property type="entry name" value="Pyr_redox_2"/>
    <property type="match status" value="1"/>
</dbReference>
<dbReference type="SUPFAM" id="SSF51905">
    <property type="entry name" value="FAD/NAD(P)-binding domain"/>
    <property type="match status" value="1"/>
</dbReference>
<protein>
    <recommendedName>
        <fullName evidence="1">FAD/NAD(P)-binding domain-containing protein</fullName>
    </recommendedName>
</protein>
<evidence type="ECO:0000313" key="3">
    <source>
        <dbReference type="Proteomes" id="UP000466997"/>
    </source>
</evidence>
<dbReference type="InterPro" id="IPR036188">
    <property type="entry name" value="FAD/NAD-bd_sf"/>
</dbReference>
<dbReference type="InterPro" id="IPR053275">
    <property type="entry name" value="Agnestin_monoxygenase"/>
</dbReference>
<evidence type="ECO:0000259" key="1">
    <source>
        <dbReference type="Pfam" id="PF07992"/>
    </source>
</evidence>
<name>A0A7I7JNG9_9MYCO</name>
<dbReference type="AlphaFoldDB" id="A0A7I7JNG9"/>
<sequence length="347" mass="38030">MDATGYSWTVIGAGPAGIAAVGRLLDHGIAADEIAWIDPEFGAGDLGAKWRAVSSNTQVGLFLDYLNASPSFRFGQAPRFALTTTDPDQTCPLGMIAEPLVWISEQLGGRVNRLQAMATQLWLQHRRWTVRADHREIRSTNVVLAVGSTPTKLDYPGLEVIEIEAALDPGRLAQLALAGATVAVFGSSHSSMIALPNLLATSASRVINFYRSPLKYAVYLEDWILFDDTGLKGEAAQWARENIDGTLPERLHRCWVGDPRFADRLQECTHVVYTVGFEPRPHPVTPQWGPLKYDASNGILAPGLFGVGIAFPEYRLNPLGSGEYRVGLFKFMQLLDAALPLWLLYSP</sequence>
<dbReference type="InterPro" id="IPR023753">
    <property type="entry name" value="FAD/NAD-binding_dom"/>
</dbReference>
<gene>
    <name evidence="2" type="ORF">MNVM_16430</name>
</gene>
<keyword evidence="3" id="KW-1185">Reference proteome</keyword>
<accession>A0A7I7JNG9</accession>
<evidence type="ECO:0000313" key="2">
    <source>
        <dbReference type="EMBL" id="BBX12562.1"/>
    </source>
</evidence>
<dbReference type="PANTHER" id="PTHR38688">
    <property type="entry name" value="PYR_REDOX_2 DOMAIN-CONTAINING PROTEIN"/>
    <property type="match status" value="1"/>
</dbReference>
<dbReference type="GO" id="GO:0016491">
    <property type="term" value="F:oxidoreductase activity"/>
    <property type="evidence" value="ECO:0007669"/>
    <property type="project" value="InterPro"/>
</dbReference>
<dbReference type="KEGG" id="mnm:MNVM_16430"/>
<dbReference type="PANTHER" id="PTHR38688:SF1">
    <property type="entry name" value="FAD_NAD(P)-BINDING DOMAIN-CONTAINING PROTEIN"/>
    <property type="match status" value="1"/>
</dbReference>
<dbReference type="PRINTS" id="PR00368">
    <property type="entry name" value="FADPNR"/>
</dbReference>
<organism evidence="2 3">
    <name type="scientific">Mycobacterium novum</name>
    <dbReference type="NCBI Taxonomy" id="2492438"/>
    <lineage>
        <taxon>Bacteria</taxon>
        <taxon>Bacillati</taxon>
        <taxon>Actinomycetota</taxon>
        <taxon>Actinomycetes</taxon>
        <taxon>Mycobacteriales</taxon>
        <taxon>Mycobacteriaceae</taxon>
        <taxon>Mycobacterium</taxon>
    </lineage>
</organism>
<proteinExistence type="predicted"/>
<dbReference type="RefSeq" id="WP_013827123.1">
    <property type="nucleotide sequence ID" value="NZ_AP022562.1"/>
</dbReference>
<dbReference type="Proteomes" id="UP000466997">
    <property type="component" value="Chromosome"/>
</dbReference>
<dbReference type="Gene3D" id="3.50.50.60">
    <property type="entry name" value="FAD/NAD(P)-binding domain"/>
    <property type="match status" value="1"/>
</dbReference>
<dbReference type="EMBL" id="AP022562">
    <property type="protein sequence ID" value="BBX12562.1"/>
    <property type="molecule type" value="Genomic_DNA"/>
</dbReference>